<keyword evidence="3" id="KW-0238">DNA-binding</keyword>
<reference evidence="6" key="1">
    <citation type="submission" date="2017-02" db="UniProtKB">
        <authorList>
            <consortium name="WormBaseParasite"/>
        </authorList>
    </citation>
    <scope>IDENTIFICATION</scope>
</reference>
<dbReference type="GO" id="GO:0005634">
    <property type="term" value="C:nucleus"/>
    <property type="evidence" value="ECO:0007669"/>
    <property type="project" value="TreeGrafter"/>
</dbReference>
<organism evidence="6">
    <name type="scientific">Haemonchus placei</name>
    <name type="common">Barber's pole worm</name>
    <dbReference type="NCBI Taxonomy" id="6290"/>
    <lineage>
        <taxon>Eukaryota</taxon>
        <taxon>Metazoa</taxon>
        <taxon>Ecdysozoa</taxon>
        <taxon>Nematoda</taxon>
        <taxon>Chromadorea</taxon>
        <taxon>Rhabditida</taxon>
        <taxon>Rhabditina</taxon>
        <taxon>Rhabditomorpha</taxon>
        <taxon>Strongyloidea</taxon>
        <taxon>Trichostrongylidae</taxon>
        <taxon>Haemonchus</taxon>
    </lineage>
</organism>
<dbReference type="PANTHER" id="PTHR13059">
    <property type="entry name" value="HMG-BOX TRANSCRIPTION FACTOR BBX"/>
    <property type="match status" value="1"/>
</dbReference>
<dbReference type="GO" id="GO:0000981">
    <property type="term" value="F:DNA-binding transcription factor activity, RNA polymerase II-specific"/>
    <property type="evidence" value="ECO:0007669"/>
    <property type="project" value="TreeGrafter"/>
</dbReference>
<evidence type="ECO:0000256" key="3">
    <source>
        <dbReference type="ARBA" id="ARBA00023125"/>
    </source>
</evidence>
<dbReference type="AlphaFoldDB" id="A0A0N4WD45"/>
<dbReference type="GO" id="GO:0000977">
    <property type="term" value="F:RNA polymerase II transcription regulatory region sequence-specific DNA binding"/>
    <property type="evidence" value="ECO:0007669"/>
    <property type="project" value="TreeGrafter"/>
</dbReference>
<proteinExistence type="predicted"/>
<dbReference type="PANTHER" id="PTHR13059:SF13">
    <property type="entry name" value="PROTEIN CAPICUA HOMOLOG"/>
    <property type="match status" value="1"/>
</dbReference>
<sequence>LASCISLAQNVTHYQDQSSFWSDGRKLELNLLMEVLDLSPAFPSYLVSSFLETRIFILQQRYKKGEIVTNPGGIRKKFNGKQWRRLCSKEGSLCEAGSLDCMYSRPTATVVDNFRHLFFVYFGKHFTHIPFIPLPCRDLVQLPTSTSLKSHIPHKIKCMYQLICTMNSVVHFKRHLRISMDCAFSVSSMLNGLLE</sequence>
<dbReference type="WBParaSite" id="HPLM_0000848301-mRNA-1">
    <property type="protein sequence ID" value="HPLM_0000848301-mRNA-1"/>
    <property type="gene ID" value="HPLM_0000848301"/>
</dbReference>
<evidence type="ECO:0000256" key="2">
    <source>
        <dbReference type="ARBA" id="ARBA00023015"/>
    </source>
</evidence>
<keyword evidence="5" id="KW-0539">Nucleus</keyword>
<name>A0A0N4WD45_HAEPC</name>
<protein>
    <submittedName>
        <fullName evidence="6">Phosphorylase b kinase regulatory subunit</fullName>
    </submittedName>
</protein>
<evidence type="ECO:0000256" key="5">
    <source>
        <dbReference type="ARBA" id="ARBA00023242"/>
    </source>
</evidence>
<evidence type="ECO:0000313" key="6">
    <source>
        <dbReference type="WBParaSite" id="HPLM_0000848301-mRNA-1"/>
    </source>
</evidence>
<accession>A0A0N4WD45</accession>
<keyword evidence="1" id="KW-0597">Phosphoprotein</keyword>
<keyword evidence="2" id="KW-0805">Transcription regulation</keyword>
<dbReference type="InterPro" id="IPR052412">
    <property type="entry name" value="CC-Dev_Transcription_Reg"/>
</dbReference>
<keyword evidence="4" id="KW-0804">Transcription</keyword>
<evidence type="ECO:0000256" key="4">
    <source>
        <dbReference type="ARBA" id="ARBA00023163"/>
    </source>
</evidence>
<evidence type="ECO:0000256" key="1">
    <source>
        <dbReference type="ARBA" id="ARBA00022553"/>
    </source>
</evidence>